<protein>
    <recommendedName>
        <fullName evidence="1">SH3b domain-containing protein</fullName>
    </recommendedName>
</protein>
<proteinExistence type="predicted"/>
<evidence type="ECO:0000259" key="1">
    <source>
        <dbReference type="PROSITE" id="PS51781"/>
    </source>
</evidence>
<name>I2FGE2_STRLA</name>
<dbReference type="EMBL" id="AB678406">
    <property type="protein sequence ID" value="BAM14077.1"/>
    <property type="molecule type" value="Genomic_DNA"/>
</dbReference>
<feature type="domain" description="SH3b" evidence="1">
    <location>
        <begin position="181"/>
        <end position="257"/>
    </location>
</feature>
<dbReference type="InterPro" id="IPR003646">
    <property type="entry name" value="SH3-like_bac-type"/>
</dbReference>
<dbReference type="AlphaFoldDB" id="I2FGE2"/>
<reference evidence="2" key="1">
    <citation type="journal article" date="2012" name="Antimicrob. Agents Chemother.">
        <title>Heme protein and hydroxyarginase necessary for biosynthesis of D-cycloserine.</title>
        <authorList>
            <person name="Kumagai T."/>
            <person name="Takagi K."/>
            <person name="Koyama Y."/>
            <person name="Matoba Y."/>
            <person name="Oda K."/>
            <person name="Noda M."/>
            <person name="Sugiyama M."/>
        </authorList>
    </citation>
    <scope>NUCLEOTIDE SEQUENCE</scope>
    <source>
        <strain evidence="2">ATCC 11924</strain>
    </source>
</reference>
<sequence length="265" mass="27930">MSLRGGAAGEAPRVSGVTLTSWNTRAEEGTAAAAESTYRLFATREGLAGGTTANGHVIAPHDHFAALPSRRMLASDGGREYTVRVCNGTRCETAPVWDVGPWNTGDDYWSPPSVRQMWNDPPQGRPEAQAAYQNGYNGGRDEFGRQVANPAGIYLADGTFWDALGMTDNGWVDVTFQPDGGTGTTVTAWADANVRSCAWRSCAVVGQVYAGTTFPALCRITGESVTAEGVTNDKWVRLPLPAGGVGYVSGIYLKGDATGGVTTPC</sequence>
<organism evidence="2">
    <name type="scientific">Streptomyces lavendulae</name>
    <dbReference type="NCBI Taxonomy" id="1914"/>
    <lineage>
        <taxon>Bacteria</taxon>
        <taxon>Bacillati</taxon>
        <taxon>Actinomycetota</taxon>
        <taxon>Actinomycetes</taxon>
        <taxon>Kitasatosporales</taxon>
        <taxon>Streptomycetaceae</taxon>
        <taxon>Streptomyces</taxon>
    </lineage>
</organism>
<evidence type="ECO:0000313" key="2">
    <source>
        <dbReference type="EMBL" id="BAM14077.1"/>
    </source>
</evidence>
<dbReference type="PROSITE" id="PS51781">
    <property type="entry name" value="SH3B"/>
    <property type="match status" value="1"/>
</dbReference>
<dbReference type="Gene3D" id="2.30.30.40">
    <property type="entry name" value="SH3 Domains"/>
    <property type="match status" value="1"/>
</dbReference>
<accession>I2FGE2</accession>